<evidence type="ECO:0000313" key="2">
    <source>
        <dbReference type="EMBL" id="NED99106.1"/>
    </source>
</evidence>
<comment type="caution">
    <text evidence="2">The sequence shown here is derived from an EMBL/GenBank/DDBJ whole genome shotgun (WGS) entry which is preliminary data.</text>
</comment>
<dbReference type="AlphaFoldDB" id="A0A6L9S272"/>
<accession>A0A6L9S272</accession>
<sequence>MTENPRRRDLEQLQQRVSNRIDDLKEALDGPRTIMEDGDAWTGSRADIFGEDLGYRRTDLQGAATTLSDDIDSAVQAEPETLPEDE</sequence>
<keyword evidence="3" id="KW-1185">Reference proteome</keyword>
<dbReference type="EMBL" id="JAAGOA010000002">
    <property type="protein sequence ID" value="NED99106.1"/>
    <property type="molecule type" value="Genomic_DNA"/>
</dbReference>
<proteinExistence type="predicted"/>
<gene>
    <name evidence="2" type="ORF">G1H10_02875</name>
</gene>
<dbReference type="Proteomes" id="UP000475214">
    <property type="component" value="Unassembled WGS sequence"/>
</dbReference>
<dbReference type="RefSeq" id="WP_163732424.1">
    <property type="nucleotide sequence ID" value="NZ_JAAGOA010000002.1"/>
</dbReference>
<organism evidence="2 3">
    <name type="scientific">Phytoactinopolyspora halotolerans</name>
    <dbReference type="NCBI Taxonomy" id="1981512"/>
    <lineage>
        <taxon>Bacteria</taxon>
        <taxon>Bacillati</taxon>
        <taxon>Actinomycetota</taxon>
        <taxon>Actinomycetes</taxon>
        <taxon>Jiangellales</taxon>
        <taxon>Jiangellaceae</taxon>
        <taxon>Phytoactinopolyspora</taxon>
    </lineage>
</organism>
<name>A0A6L9S272_9ACTN</name>
<evidence type="ECO:0000256" key="1">
    <source>
        <dbReference type="SAM" id="MobiDB-lite"/>
    </source>
</evidence>
<protein>
    <submittedName>
        <fullName evidence="2">Uncharacterized protein</fullName>
    </submittedName>
</protein>
<feature type="region of interest" description="Disordered" evidence="1">
    <location>
        <begin position="66"/>
        <end position="86"/>
    </location>
</feature>
<reference evidence="2 3" key="1">
    <citation type="submission" date="2020-02" db="EMBL/GenBank/DDBJ databases">
        <authorList>
            <person name="Li X.-J."/>
            <person name="Han X.-M."/>
        </authorList>
    </citation>
    <scope>NUCLEOTIDE SEQUENCE [LARGE SCALE GENOMIC DNA]</scope>
    <source>
        <strain evidence="2 3">CCTCC AB 2017055</strain>
    </source>
</reference>
<evidence type="ECO:0000313" key="3">
    <source>
        <dbReference type="Proteomes" id="UP000475214"/>
    </source>
</evidence>